<dbReference type="InterPro" id="IPR036278">
    <property type="entry name" value="Sialidase_sf"/>
</dbReference>
<name>A0ABV7JT30_9SPHI</name>
<keyword evidence="3" id="KW-1185">Reference proteome</keyword>
<reference evidence="3" key="1">
    <citation type="journal article" date="2019" name="Int. J. Syst. Evol. Microbiol.">
        <title>The Global Catalogue of Microorganisms (GCM) 10K type strain sequencing project: providing services to taxonomists for standard genome sequencing and annotation.</title>
        <authorList>
            <consortium name="The Broad Institute Genomics Platform"/>
            <consortium name="The Broad Institute Genome Sequencing Center for Infectious Disease"/>
            <person name="Wu L."/>
            <person name="Ma J."/>
        </authorList>
    </citation>
    <scope>NUCLEOTIDE SEQUENCE [LARGE SCALE GENOMIC DNA]</scope>
    <source>
        <strain evidence="3">KCTC 52416</strain>
    </source>
</reference>
<dbReference type="Proteomes" id="UP001595526">
    <property type="component" value="Unassembled WGS sequence"/>
</dbReference>
<dbReference type="RefSeq" id="WP_379024708.1">
    <property type="nucleotide sequence ID" value="NZ_JBHRTA010000038.1"/>
</dbReference>
<comment type="caution">
    <text evidence="2">The sequence shown here is derived from an EMBL/GenBank/DDBJ whole genome shotgun (WGS) entry which is preliminary data.</text>
</comment>
<feature type="region of interest" description="Disordered" evidence="1">
    <location>
        <begin position="343"/>
        <end position="371"/>
    </location>
</feature>
<evidence type="ECO:0008006" key="4">
    <source>
        <dbReference type="Google" id="ProtNLM"/>
    </source>
</evidence>
<evidence type="ECO:0000313" key="3">
    <source>
        <dbReference type="Proteomes" id="UP001595526"/>
    </source>
</evidence>
<evidence type="ECO:0000313" key="2">
    <source>
        <dbReference type="EMBL" id="MFC3199266.1"/>
    </source>
</evidence>
<accession>A0ABV7JT30</accession>
<protein>
    <recommendedName>
        <fullName evidence="4">Exo-alpha-sialidase</fullName>
    </recommendedName>
</protein>
<organism evidence="2 3">
    <name type="scientific">Parapedobacter deserti</name>
    <dbReference type="NCBI Taxonomy" id="1912957"/>
    <lineage>
        <taxon>Bacteria</taxon>
        <taxon>Pseudomonadati</taxon>
        <taxon>Bacteroidota</taxon>
        <taxon>Sphingobacteriia</taxon>
        <taxon>Sphingobacteriales</taxon>
        <taxon>Sphingobacteriaceae</taxon>
        <taxon>Parapedobacter</taxon>
    </lineage>
</organism>
<dbReference type="PROSITE" id="PS51257">
    <property type="entry name" value="PROKAR_LIPOPROTEIN"/>
    <property type="match status" value="1"/>
</dbReference>
<sequence>MKKNEWISIMILAGAMGACTQTASDDNPVQTLAVDHRHVATAPYFTHDTNGIPVLCWTESDHIDSAYHLAFATYDPASGGFGATTVVTGSEGLGTSPESMGKVAFKDDGTIIAMFAKPFLHEKNRFAGAIYYTTSTDNGASWSPPQFLHSDTARHYGRNFFDMARLGNGEIGAVWLDGRDTSVTGSTLYFAATAPGQGFGNETVLHRGTCECCRTDLHIDHAGTVHVAYRSLMYPPALFGQQVRDMAYVRSTDHGASFSAQATISEDHWAIQACPHTGPTLAAHHDRLHAVWFTGGEPAGLYYAHSSAGHTTFGQRMLLSATGSHPQAMAIGSDTVLVVYGNHGPSSAGGHGAHSHDHGSSGHHHGSTHGNMGIVLHPIVGGHPMKPTPIASDRATNHHPVITQSGRHLLIAWVGEAPGKPPAIRVSRLNTDALTMVDSKTVPAP</sequence>
<evidence type="ECO:0000256" key="1">
    <source>
        <dbReference type="SAM" id="MobiDB-lite"/>
    </source>
</evidence>
<dbReference type="CDD" id="cd15482">
    <property type="entry name" value="Sialidase_non-viral"/>
    <property type="match status" value="1"/>
</dbReference>
<proteinExistence type="predicted"/>
<gene>
    <name evidence="2" type="ORF">ACFOET_16710</name>
</gene>
<dbReference type="SUPFAM" id="SSF50939">
    <property type="entry name" value="Sialidases"/>
    <property type="match status" value="1"/>
</dbReference>
<dbReference type="Gene3D" id="2.120.10.10">
    <property type="match status" value="1"/>
</dbReference>
<dbReference type="EMBL" id="JBHRTA010000038">
    <property type="protein sequence ID" value="MFC3199266.1"/>
    <property type="molecule type" value="Genomic_DNA"/>
</dbReference>